<evidence type="ECO:0000256" key="1">
    <source>
        <dbReference type="ARBA" id="ARBA00022771"/>
    </source>
</evidence>
<dbReference type="InterPro" id="IPR013083">
    <property type="entry name" value="Znf_RING/FYVE/PHD"/>
</dbReference>
<dbReference type="AlphaFoldDB" id="A0A6V7XBR5"/>
<dbReference type="GO" id="GO:0008270">
    <property type="term" value="F:zinc ion binding"/>
    <property type="evidence" value="ECO:0007669"/>
    <property type="project" value="UniProtKB-KW"/>
</dbReference>
<evidence type="ECO:0000259" key="4">
    <source>
        <dbReference type="PROSITE" id="PS50089"/>
    </source>
</evidence>
<feature type="domain" description="RING-type" evidence="4">
    <location>
        <begin position="53"/>
        <end position="111"/>
    </location>
</feature>
<dbReference type="InterPro" id="IPR001841">
    <property type="entry name" value="Znf_RING"/>
</dbReference>
<dbReference type="EMBL" id="CAJEWN010001339">
    <property type="protein sequence ID" value="CAD2196622.1"/>
    <property type="molecule type" value="Genomic_DNA"/>
</dbReference>
<sequence>MNKMVTDESTRTEIKNYCKEEGEKIYNEIPEKSTKAKRMMVFNEAVTRDQKECPICSEDYKEDDDIRMTDCVKNEGKPDESHFNHFYHRNCMVNWFTDGQVENVDKCPTCRATLKPISHPYFEELDKKLEPFGLEKKATLYIRGGY</sequence>
<evidence type="ECO:0000313" key="5">
    <source>
        <dbReference type="EMBL" id="CAD2196622.1"/>
    </source>
</evidence>
<dbReference type="SUPFAM" id="SSF57850">
    <property type="entry name" value="RING/U-box"/>
    <property type="match status" value="1"/>
</dbReference>
<dbReference type="Gene3D" id="3.30.40.10">
    <property type="entry name" value="Zinc/RING finger domain, C3HC4 (zinc finger)"/>
    <property type="match status" value="1"/>
</dbReference>
<protein>
    <recommendedName>
        <fullName evidence="4">RING-type domain-containing protein</fullName>
    </recommendedName>
</protein>
<keyword evidence="1 3" id="KW-0863">Zinc-finger</keyword>
<dbReference type="Proteomes" id="UP000580250">
    <property type="component" value="Unassembled WGS sequence"/>
</dbReference>
<keyword evidence="1 3" id="KW-0479">Metal-binding</keyword>
<keyword evidence="2" id="KW-0862">Zinc</keyword>
<comment type="caution">
    <text evidence="5">The sequence shown here is derived from an EMBL/GenBank/DDBJ whole genome shotgun (WGS) entry which is preliminary data.</text>
</comment>
<gene>
    <name evidence="5" type="ORF">MENT_LOCUS49802</name>
</gene>
<evidence type="ECO:0000313" key="6">
    <source>
        <dbReference type="Proteomes" id="UP000580250"/>
    </source>
</evidence>
<accession>A0A6V7XBR5</accession>
<dbReference type="PROSITE" id="PS50089">
    <property type="entry name" value="ZF_RING_2"/>
    <property type="match status" value="1"/>
</dbReference>
<evidence type="ECO:0000256" key="2">
    <source>
        <dbReference type="ARBA" id="ARBA00022833"/>
    </source>
</evidence>
<name>A0A6V7XBR5_MELEN</name>
<evidence type="ECO:0000256" key="3">
    <source>
        <dbReference type="PROSITE-ProRule" id="PRU00175"/>
    </source>
</evidence>
<organism evidence="5 6">
    <name type="scientific">Meloidogyne enterolobii</name>
    <name type="common">Root-knot nematode worm</name>
    <name type="synonym">Meloidogyne mayaguensis</name>
    <dbReference type="NCBI Taxonomy" id="390850"/>
    <lineage>
        <taxon>Eukaryota</taxon>
        <taxon>Metazoa</taxon>
        <taxon>Ecdysozoa</taxon>
        <taxon>Nematoda</taxon>
        <taxon>Chromadorea</taxon>
        <taxon>Rhabditida</taxon>
        <taxon>Tylenchina</taxon>
        <taxon>Tylenchomorpha</taxon>
        <taxon>Tylenchoidea</taxon>
        <taxon>Meloidogynidae</taxon>
        <taxon>Meloidogyninae</taxon>
        <taxon>Meloidogyne</taxon>
    </lineage>
</organism>
<proteinExistence type="predicted"/>
<reference evidence="5 6" key="1">
    <citation type="submission" date="2020-08" db="EMBL/GenBank/DDBJ databases">
        <authorList>
            <person name="Koutsovoulos G."/>
            <person name="Danchin GJ E."/>
        </authorList>
    </citation>
    <scope>NUCLEOTIDE SEQUENCE [LARGE SCALE GENOMIC DNA]</scope>
</reference>
<dbReference type="OrthoDB" id="4752984at2759"/>